<evidence type="ECO:0000313" key="1">
    <source>
        <dbReference type="EMBL" id="TWB37540.1"/>
    </source>
</evidence>
<reference evidence="1 2" key="1">
    <citation type="submission" date="2019-06" db="EMBL/GenBank/DDBJ databases">
        <title>Genomic Encyclopedia of Type Strains, Phase IV (KMG-V): Genome sequencing to study the core and pangenomes of soil and plant-associated prokaryotes.</title>
        <authorList>
            <person name="Whitman W."/>
        </authorList>
    </citation>
    <scope>NUCLEOTIDE SEQUENCE [LARGE SCALE GENOMIC DNA]</scope>
    <source>
        <strain evidence="1 2">BR 11622</strain>
    </source>
</reference>
<proteinExistence type="predicted"/>
<sequence>MKGLKPMRMGNPWSGTKASRWRVTARIAGAWVAWTVVAGGMLLAPMARAQTAATDPQAIRDAVRQQLKAEDIGHGFETLGVFGGTPDASAARYDSDKITLHGYKLPITHSFRDKDDTDGVAPYLEVTLGYENAWQETALATGDTPSDAGQVKQSYKSYSALGGFGLDIPVGPSTTIRPVALGGYTRIRGSGEFSGADADLLRESTGGILTSMRIDSFLAGGGVEVQHDRALPDDLRLHLMGRFSEFADIPNRVSDPSLETTGSFGFATVNAQLDGPLGHLFADDLRWIAFSRGNILIGAQQAFLGFDKFLEVGGGLEVVTPHIGYGVEGVTLRGSAIVGNGVRGWTVGLGLAF</sequence>
<dbReference type="AlphaFoldDB" id="A0A560GVS3"/>
<dbReference type="Proteomes" id="UP000315751">
    <property type="component" value="Unassembled WGS sequence"/>
</dbReference>
<organism evidence="1 2">
    <name type="scientific">Nitrospirillum amazonense</name>
    <dbReference type="NCBI Taxonomy" id="28077"/>
    <lineage>
        <taxon>Bacteria</taxon>
        <taxon>Pseudomonadati</taxon>
        <taxon>Pseudomonadota</taxon>
        <taxon>Alphaproteobacteria</taxon>
        <taxon>Rhodospirillales</taxon>
        <taxon>Azospirillaceae</taxon>
        <taxon>Nitrospirillum</taxon>
    </lineage>
</organism>
<keyword evidence="2" id="KW-1185">Reference proteome</keyword>
<accession>A0A560GVS3</accession>
<evidence type="ECO:0000313" key="2">
    <source>
        <dbReference type="Proteomes" id="UP000315751"/>
    </source>
</evidence>
<comment type="caution">
    <text evidence="1">The sequence shown here is derived from an EMBL/GenBank/DDBJ whole genome shotgun (WGS) entry which is preliminary data.</text>
</comment>
<evidence type="ECO:0008006" key="3">
    <source>
        <dbReference type="Google" id="ProtNLM"/>
    </source>
</evidence>
<dbReference type="EMBL" id="VITR01000014">
    <property type="protein sequence ID" value="TWB37540.1"/>
    <property type="molecule type" value="Genomic_DNA"/>
</dbReference>
<protein>
    <recommendedName>
        <fullName evidence="3">Autotransporter-like protein</fullName>
    </recommendedName>
</protein>
<gene>
    <name evidence="1" type="ORF">FBZ90_11425</name>
</gene>
<name>A0A560GVS3_9PROT</name>